<feature type="coiled-coil region" evidence="1">
    <location>
        <begin position="386"/>
        <end position="420"/>
    </location>
</feature>
<dbReference type="SUPFAM" id="SSF52540">
    <property type="entry name" value="P-loop containing nucleoside triphosphate hydrolases"/>
    <property type="match status" value="1"/>
</dbReference>
<dbReference type="AlphaFoldDB" id="A0A1F5X5F9"/>
<dbReference type="EMBL" id="MFIA01000016">
    <property type="protein sequence ID" value="OGF82801.1"/>
    <property type="molecule type" value="Genomic_DNA"/>
</dbReference>
<dbReference type="PANTHER" id="PTHR43977">
    <property type="entry name" value="STRUCTURAL MAINTENANCE OF CHROMOSOMES PROTEIN 3"/>
    <property type="match status" value="1"/>
</dbReference>
<evidence type="ECO:0000313" key="4">
    <source>
        <dbReference type="Proteomes" id="UP000178046"/>
    </source>
</evidence>
<sequence>MLLKRLEINGFKSFAKSATLEFPTRITAIVGPNGSGKSNVADSIRWVLGEQSIKSLRGKKGEDLIFGGTSQVAKMGKASVSLVFDNKKKIFPLEFDEVIISRKIYRDGVNDYILNDSQVRLKDIIELLSKVGLGASQHHIIAQGDADRILYASPKERKSMVEEALGLKIFELKKHEAERKLESTAENIKQVESLRREIQPHLKYLSQQAEKMKNASEVRNQLETLTHEYAARELLTLSEKEAEIKKGKDPLTAELKRLEDAIKSAENILKNAEENSDAASFFAELKKLDEALDVLSKKRRELEREAGRLEADTERSSGSLLKDSALPKEKVKSVLLGLVRDLESVSSGGNMEAVRNTIFSTIQKIYTFLESINAGDGERKHDVAPKEESKENLQKCKNAIGEIESEEKKLLEKKKELEKSYSSQADKAAKEGSLYRQKTEEAVRVRDSLRNITSEEERFLIIKKEFEMEFSPWIAKAKPEGNLLDDAERNQLRKKIERLRIRLEEAGGVDEGVVHEYEETQKRDEFLAHELEDLKKASESLGSVFEDLEERIEKDFEAGLSKINKLFGDFFHEIFGGGRAEIKLLKPQKRKLLPDEKLEESWEGEEVEEEEGIDIIVDIPRKRIKSLNMLSGGERALTSIALLFAMSTVNPPPFLVLDETDAALDEANSNRYASMLRELGKKTQLVVVTHNRETMKAADVLYGVTMGNDGVSKLLSIKFEEAEDVLAKKK</sequence>
<dbReference type="Proteomes" id="UP000178046">
    <property type="component" value="Unassembled WGS sequence"/>
</dbReference>
<evidence type="ECO:0000313" key="3">
    <source>
        <dbReference type="EMBL" id="OGF82801.1"/>
    </source>
</evidence>
<proteinExistence type="predicted"/>
<reference evidence="3 4" key="1">
    <citation type="journal article" date="2016" name="Nat. Commun.">
        <title>Thousands of microbial genomes shed light on interconnected biogeochemical processes in an aquifer system.</title>
        <authorList>
            <person name="Anantharaman K."/>
            <person name="Brown C.T."/>
            <person name="Hug L.A."/>
            <person name="Sharon I."/>
            <person name="Castelle C.J."/>
            <person name="Probst A.J."/>
            <person name="Thomas B.C."/>
            <person name="Singh A."/>
            <person name="Wilkins M.J."/>
            <person name="Karaoz U."/>
            <person name="Brodie E.L."/>
            <person name="Williams K.H."/>
            <person name="Hubbard S.S."/>
            <person name="Banfield J.F."/>
        </authorList>
    </citation>
    <scope>NUCLEOTIDE SEQUENCE [LARGE SCALE GENOMIC DNA]</scope>
</reference>
<name>A0A1F5X5F9_9BACT</name>
<feature type="coiled-coil region" evidence="1">
    <location>
        <begin position="167"/>
        <end position="312"/>
    </location>
</feature>
<comment type="caution">
    <text evidence="3">The sequence shown here is derived from an EMBL/GenBank/DDBJ whole genome shotgun (WGS) entry which is preliminary data.</text>
</comment>
<accession>A0A1F5X5F9</accession>
<feature type="domain" description="RecF/RecN/SMC N-terminal" evidence="2">
    <location>
        <begin position="3"/>
        <end position="712"/>
    </location>
</feature>
<dbReference type="Gene3D" id="3.40.50.300">
    <property type="entry name" value="P-loop containing nucleotide triphosphate hydrolases"/>
    <property type="match status" value="2"/>
</dbReference>
<feature type="coiled-coil region" evidence="1">
    <location>
        <begin position="489"/>
        <end position="551"/>
    </location>
</feature>
<organism evidence="3 4">
    <name type="scientific">Candidatus Giovannonibacteria bacterium RIFCSPLOWO2_01_FULL_44_16</name>
    <dbReference type="NCBI Taxonomy" id="1798348"/>
    <lineage>
        <taxon>Bacteria</taxon>
        <taxon>Candidatus Giovannoniibacteriota</taxon>
    </lineage>
</organism>
<evidence type="ECO:0000256" key="1">
    <source>
        <dbReference type="SAM" id="Coils"/>
    </source>
</evidence>
<dbReference type="Pfam" id="PF02463">
    <property type="entry name" value="SMC_N"/>
    <property type="match status" value="1"/>
</dbReference>
<dbReference type="InterPro" id="IPR027417">
    <property type="entry name" value="P-loop_NTPase"/>
</dbReference>
<keyword evidence="1" id="KW-0175">Coiled coil</keyword>
<dbReference type="InterPro" id="IPR003395">
    <property type="entry name" value="RecF/RecN/SMC_N"/>
</dbReference>
<protein>
    <recommendedName>
        <fullName evidence="2">RecF/RecN/SMC N-terminal domain-containing protein</fullName>
    </recommendedName>
</protein>
<evidence type="ECO:0000259" key="2">
    <source>
        <dbReference type="Pfam" id="PF02463"/>
    </source>
</evidence>
<gene>
    <name evidence="3" type="ORF">A2924_03555</name>
</gene>